<keyword evidence="1" id="KW-0732">Signal</keyword>
<accession>A0ABC8R032</accession>
<keyword evidence="3" id="KW-1185">Reference proteome</keyword>
<reference evidence="2 3" key="1">
    <citation type="submission" date="2024-02" db="EMBL/GenBank/DDBJ databases">
        <authorList>
            <person name="Vignale AGUSTIN F."/>
            <person name="Sosa J E."/>
            <person name="Modenutti C."/>
        </authorList>
    </citation>
    <scope>NUCLEOTIDE SEQUENCE [LARGE SCALE GENOMIC DNA]</scope>
</reference>
<protein>
    <recommendedName>
        <fullName evidence="4">Secreted protein</fullName>
    </recommendedName>
</protein>
<organism evidence="2 3">
    <name type="scientific">Ilex paraguariensis</name>
    <name type="common">yerba mate</name>
    <dbReference type="NCBI Taxonomy" id="185542"/>
    <lineage>
        <taxon>Eukaryota</taxon>
        <taxon>Viridiplantae</taxon>
        <taxon>Streptophyta</taxon>
        <taxon>Embryophyta</taxon>
        <taxon>Tracheophyta</taxon>
        <taxon>Spermatophyta</taxon>
        <taxon>Magnoliopsida</taxon>
        <taxon>eudicotyledons</taxon>
        <taxon>Gunneridae</taxon>
        <taxon>Pentapetalae</taxon>
        <taxon>asterids</taxon>
        <taxon>campanulids</taxon>
        <taxon>Aquifoliales</taxon>
        <taxon>Aquifoliaceae</taxon>
        <taxon>Ilex</taxon>
    </lineage>
</organism>
<dbReference type="AlphaFoldDB" id="A0ABC8R032"/>
<sequence length="87" mass="9550">MHRFSWMMLTASRVKSLHLATKTLRGVLLSLTTLNQSSGGNGNTRCICNFWRPFYDAPSGCRDAVIVDLPAPSLNLYDLIDSFAASG</sequence>
<feature type="signal peptide" evidence="1">
    <location>
        <begin position="1"/>
        <end position="16"/>
    </location>
</feature>
<feature type="chain" id="PRO_5044762715" description="Secreted protein" evidence="1">
    <location>
        <begin position="17"/>
        <end position="87"/>
    </location>
</feature>
<name>A0ABC8R032_9AQUA</name>
<gene>
    <name evidence="2" type="ORF">ILEXP_LOCUS4853</name>
</gene>
<evidence type="ECO:0000256" key="1">
    <source>
        <dbReference type="SAM" id="SignalP"/>
    </source>
</evidence>
<evidence type="ECO:0000313" key="3">
    <source>
        <dbReference type="Proteomes" id="UP001642360"/>
    </source>
</evidence>
<comment type="caution">
    <text evidence="2">The sequence shown here is derived from an EMBL/GenBank/DDBJ whole genome shotgun (WGS) entry which is preliminary data.</text>
</comment>
<proteinExistence type="predicted"/>
<evidence type="ECO:0000313" key="2">
    <source>
        <dbReference type="EMBL" id="CAK9137816.1"/>
    </source>
</evidence>
<dbReference type="EMBL" id="CAUOFW020000837">
    <property type="protein sequence ID" value="CAK9137816.1"/>
    <property type="molecule type" value="Genomic_DNA"/>
</dbReference>
<evidence type="ECO:0008006" key="4">
    <source>
        <dbReference type="Google" id="ProtNLM"/>
    </source>
</evidence>
<dbReference type="Proteomes" id="UP001642360">
    <property type="component" value="Unassembled WGS sequence"/>
</dbReference>